<organism evidence="1 2">
    <name type="scientific">Cladorrhinum samala</name>
    <dbReference type="NCBI Taxonomy" id="585594"/>
    <lineage>
        <taxon>Eukaryota</taxon>
        <taxon>Fungi</taxon>
        <taxon>Dikarya</taxon>
        <taxon>Ascomycota</taxon>
        <taxon>Pezizomycotina</taxon>
        <taxon>Sordariomycetes</taxon>
        <taxon>Sordariomycetidae</taxon>
        <taxon>Sordariales</taxon>
        <taxon>Podosporaceae</taxon>
        <taxon>Cladorrhinum</taxon>
    </lineage>
</organism>
<dbReference type="AlphaFoldDB" id="A0AAV9HMB6"/>
<accession>A0AAV9HMB6</accession>
<evidence type="ECO:0000313" key="1">
    <source>
        <dbReference type="EMBL" id="KAK4461950.1"/>
    </source>
</evidence>
<gene>
    <name evidence="1" type="ORF">QBC42DRAFT_177147</name>
</gene>
<evidence type="ECO:0008006" key="3">
    <source>
        <dbReference type="Google" id="ProtNLM"/>
    </source>
</evidence>
<reference evidence="1" key="2">
    <citation type="submission" date="2023-06" db="EMBL/GenBank/DDBJ databases">
        <authorList>
            <consortium name="Lawrence Berkeley National Laboratory"/>
            <person name="Mondo S.J."/>
            <person name="Hensen N."/>
            <person name="Bonometti L."/>
            <person name="Westerberg I."/>
            <person name="Brannstrom I.O."/>
            <person name="Guillou S."/>
            <person name="Cros-Aarteil S."/>
            <person name="Calhoun S."/>
            <person name="Haridas S."/>
            <person name="Kuo A."/>
            <person name="Pangilinan J."/>
            <person name="Riley R."/>
            <person name="Labutti K."/>
            <person name="Andreopoulos B."/>
            <person name="Lipzen A."/>
            <person name="Chen C."/>
            <person name="Yanf M."/>
            <person name="Daum C."/>
            <person name="Ng V."/>
            <person name="Clum A."/>
            <person name="Steindorff A."/>
            <person name="Ohm R."/>
            <person name="Martin F."/>
            <person name="Silar P."/>
            <person name="Natvig D."/>
            <person name="Lalanne C."/>
            <person name="Gautier V."/>
            <person name="Ament-Velasquez S.L."/>
            <person name="Kruys A."/>
            <person name="Hutchinson M.I."/>
            <person name="Powell A.J."/>
            <person name="Barry K."/>
            <person name="Miller A.N."/>
            <person name="Grigoriev I.V."/>
            <person name="Debuchy R."/>
            <person name="Gladieux P."/>
            <person name="Thoren M.H."/>
            <person name="Johannesson H."/>
        </authorList>
    </citation>
    <scope>NUCLEOTIDE SEQUENCE</scope>
    <source>
        <strain evidence="1">PSN324</strain>
    </source>
</reference>
<name>A0AAV9HMB6_9PEZI</name>
<proteinExistence type="predicted"/>
<comment type="caution">
    <text evidence="1">The sequence shown here is derived from an EMBL/GenBank/DDBJ whole genome shotgun (WGS) entry which is preliminary data.</text>
</comment>
<dbReference type="Proteomes" id="UP001321749">
    <property type="component" value="Unassembled WGS sequence"/>
</dbReference>
<protein>
    <recommendedName>
        <fullName evidence="3">BTB domain-containing protein</fullName>
    </recommendedName>
</protein>
<reference evidence="1" key="1">
    <citation type="journal article" date="2023" name="Mol. Phylogenet. Evol.">
        <title>Genome-scale phylogeny and comparative genomics of the fungal order Sordariales.</title>
        <authorList>
            <person name="Hensen N."/>
            <person name="Bonometti L."/>
            <person name="Westerberg I."/>
            <person name="Brannstrom I.O."/>
            <person name="Guillou S."/>
            <person name="Cros-Aarteil S."/>
            <person name="Calhoun S."/>
            <person name="Haridas S."/>
            <person name="Kuo A."/>
            <person name="Mondo S."/>
            <person name="Pangilinan J."/>
            <person name="Riley R."/>
            <person name="LaButti K."/>
            <person name="Andreopoulos B."/>
            <person name="Lipzen A."/>
            <person name="Chen C."/>
            <person name="Yan M."/>
            <person name="Daum C."/>
            <person name="Ng V."/>
            <person name="Clum A."/>
            <person name="Steindorff A."/>
            <person name="Ohm R.A."/>
            <person name="Martin F."/>
            <person name="Silar P."/>
            <person name="Natvig D.O."/>
            <person name="Lalanne C."/>
            <person name="Gautier V."/>
            <person name="Ament-Velasquez S.L."/>
            <person name="Kruys A."/>
            <person name="Hutchinson M.I."/>
            <person name="Powell A.J."/>
            <person name="Barry K."/>
            <person name="Miller A.N."/>
            <person name="Grigoriev I.V."/>
            <person name="Debuchy R."/>
            <person name="Gladieux P."/>
            <person name="Hiltunen Thoren M."/>
            <person name="Johannesson H."/>
        </authorList>
    </citation>
    <scope>NUCLEOTIDE SEQUENCE</scope>
    <source>
        <strain evidence="1">PSN324</strain>
    </source>
</reference>
<keyword evidence="2" id="KW-1185">Reference proteome</keyword>
<evidence type="ECO:0000313" key="2">
    <source>
        <dbReference type="Proteomes" id="UP001321749"/>
    </source>
</evidence>
<sequence length="385" mass="44435">MLRRCTVTSFHKDANTYIQTRDEDQYFFVHHELVSAISPALAEKMQERVLHVTCGDRHQRGYRQVVKMVDENDDPVGLSILFQLIHWKFHELSDRLSVDQLFAVARVVDKYDCVFMISPYAERWLINGLHWHIAMNKSANEYDKILVLAWIFGDGRAFAKALPKVVSSCTLDSEGVLIDYNGKPWKNQPIPIELIDIIKDARYIRARKMVATFNEPCRVLLDGSEKLKYCRSGDATAEIKEQCLHLQLGSLMSGLNAVGMMPFPMEDKYLGSFGEMVKKLETVKVARYKLPGTLPHTDSHINCGFKHREAIKAVKQEPVYLTRSLFATLRRHGEESMAYRKESFAEVKVKHSNRKDDIPECVTQMPEDSTLFIEKWVEEVEFEEE</sequence>
<dbReference type="EMBL" id="MU864980">
    <property type="protein sequence ID" value="KAK4461950.1"/>
    <property type="molecule type" value="Genomic_DNA"/>
</dbReference>